<feature type="compositionally biased region" description="Polar residues" evidence="2">
    <location>
        <begin position="39"/>
        <end position="48"/>
    </location>
</feature>
<feature type="compositionally biased region" description="Polar residues" evidence="2">
    <location>
        <begin position="1047"/>
        <end position="1069"/>
    </location>
</feature>
<feature type="compositionally biased region" description="Low complexity" evidence="2">
    <location>
        <begin position="1005"/>
        <end position="1032"/>
    </location>
</feature>
<reference evidence="4 5" key="1">
    <citation type="submission" date="2015-06" db="EMBL/GenBank/DDBJ databases">
        <title>Talaromyces atroroseus IBT 11181 draft genome.</title>
        <authorList>
            <person name="Rasmussen K.B."/>
            <person name="Rasmussen S."/>
            <person name="Petersen B."/>
            <person name="Sicheritz-Ponten T."/>
            <person name="Mortensen U.H."/>
            <person name="Thrane U."/>
        </authorList>
    </citation>
    <scope>NUCLEOTIDE SEQUENCE [LARGE SCALE GENOMIC DNA]</scope>
    <source>
        <strain evidence="4 5">IBT 11181</strain>
    </source>
</reference>
<sequence>MDTQNEPSQSNTHEREHEYDYEYEHALERTRSFDEEPKQPTNLPNTIENALQTVDDAKSAADKKAKRQHHQKSTALTSDDVKYLFSGAPHFMLEKGHHNHWYPHVLFPWDTSLPIQDLWDREMLRHESFTLSTLHAHLPVPKNLPFKGTSERGKDQAAENWKYEDGVKRSSYDLGIFEVPNMLSRNGKEPGAIGFRHYLELATADAVRYKQDVPRGESLDPHLLANVPLTEAFDTLSHLRDPYSQCHQDIIFDRHKLLCEGPAAWKRIGIRDVHINDIVDRLEKLSNLRLEALKQYSAASTSTSTGEEKPGQNKTITILDKESTELLHKELYTKFLFPPPRGWSHHAHEELKNQIEVITRVLAVKGAWLNLSLPEWRLRVGQILWEMPPHADGDCMDCIKPLGEKKTPKPSSSASPTGPSNLNKGLERKWLLLQLVFAGELLIRLDAIVQLAVLQNSKDMSVTAQDMRELDKLRHGKVNWDILFFQRFSDNLTIKYLPKSSFHLPGQSEQQQQKQEGTRNPAKQHGLLSKFGGISKHFHSNSSHTHSPQESSLAESSSSDPIWDCIAISARHPERQLKGLSVFAETLEWPGYEALEARIRSNVQQKEGETMTTETVSLAYSVPVKNTETSRLFSKKDTYTRNPRHRYLVLHRNKSGENDAIRGGWLSRAWLTGLVMPGENISHLLMATLLENDPNALHTLGTVANLYGGLSYGDQGCTWWSTQCVVGRVLAALDGSRVCTGWVKTSITPVHDHGDEKKTPLKLTDTWFSIEGVQEPLQKNTRIRQGTRLAIESNPLGRGRVSNDTFTIPLDDDDKEKNRDVSMKLNGLTLSRPENAAASINNIFVADRASLAFEITTTATTSSTESRHPLHKSYAYKHVSLQDLRASTRPPVVHFTTPTHNPTPTPASEKPPTETDGEVAAEEEPVWILDARCSRDKEVFARACLDIPSIAESFRQQSKIRMNSAQVPQHVSALLSHLTSRPGVQSTLILSRKDGSIIQSTGLLATTSTSTSTPHGTGNTTTTATTNTENASNPGGGGGGGGGGTVTGSSDPAASSPESVPTASAQSQNTILAQQPYKPSQAEALAAHIFAFMSGASGLALSLSGSTGSEDIPGFESRSRNVNGTTAGDGAEKALDETATATNMTSAERMYDREEDDEIKLLRLRTKKHEIVVVPDRKYLLCVVHDASGAAAASSSSGSR</sequence>
<dbReference type="RefSeq" id="XP_020122389.1">
    <property type="nucleotide sequence ID" value="XM_020264958.1"/>
</dbReference>
<comment type="caution">
    <text evidence="4">The sequence shown here is derived from an EMBL/GenBank/DDBJ whole genome shotgun (WGS) entry which is preliminary data.</text>
</comment>
<comment type="similarity">
    <text evidence="1">Belongs to the GAMAD family.</text>
</comment>
<dbReference type="GeneID" id="31002624"/>
<feature type="compositionally biased region" description="Low complexity" evidence="2">
    <location>
        <begin position="548"/>
        <end position="557"/>
    </location>
</feature>
<proteinExistence type="inferred from homology"/>
<feature type="compositionally biased region" description="Gly residues" evidence="2">
    <location>
        <begin position="1034"/>
        <end position="1046"/>
    </location>
</feature>
<evidence type="ECO:0000256" key="1">
    <source>
        <dbReference type="ARBA" id="ARBA00007191"/>
    </source>
</evidence>
<feature type="region of interest" description="Disordered" evidence="2">
    <location>
        <begin position="29"/>
        <end position="48"/>
    </location>
</feature>
<protein>
    <recommendedName>
        <fullName evidence="3">Roadblock/LAMTOR2 domain-containing protein</fullName>
    </recommendedName>
</protein>
<keyword evidence="5" id="KW-1185">Reference proteome</keyword>
<dbReference type="InterPro" id="IPR004942">
    <property type="entry name" value="Roadblock/LAMTOR2_dom"/>
</dbReference>
<evidence type="ECO:0000313" key="4">
    <source>
        <dbReference type="EMBL" id="OKL62268.1"/>
    </source>
</evidence>
<gene>
    <name evidence="4" type="ORF">UA08_02869</name>
</gene>
<feature type="region of interest" description="Disordered" evidence="2">
    <location>
        <begin position="398"/>
        <end position="421"/>
    </location>
</feature>
<dbReference type="SMART" id="SM00960">
    <property type="entry name" value="Robl_LC7"/>
    <property type="match status" value="1"/>
</dbReference>
<feature type="region of interest" description="Disordered" evidence="2">
    <location>
        <begin position="895"/>
        <end position="920"/>
    </location>
</feature>
<feature type="compositionally biased region" description="Polar residues" evidence="2">
    <location>
        <begin position="1"/>
        <end position="11"/>
    </location>
</feature>
<feature type="region of interest" description="Disordered" evidence="2">
    <location>
        <begin position="1"/>
        <end position="23"/>
    </location>
</feature>
<feature type="region of interest" description="Disordered" evidence="2">
    <location>
        <begin position="538"/>
        <end position="557"/>
    </location>
</feature>
<evidence type="ECO:0000256" key="2">
    <source>
        <dbReference type="SAM" id="MobiDB-lite"/>
    </source>
</evidence>
<dbReference type="STRING" id="1441469.A0A225AY65"/>
<evidence type="ECO:0000259" key="3">
    <source>
        <dbReference type="SMART" id="SM00960"/>
    </source>
</evidence>
<feature type="compositionally biased region" description="Low complexity" evidence="2">
    <location>
        <begin position="409"/>
        <end position="420"/>
    </location>
</feature>
<dbReference type="PANTHER" id="PTHR42345">
    <property type="entry name" value="TPR_REGION DOMAIN-CONTAINING PROTEIN"/>
    <property type="match status" value="1"/>
</dbReference>
<name>A0A225AY65_TALAT</name>
<dbReference type="SUPFAM" id="SSF103196">
    <property type="entry name" value="Roadblock/LC7 domain"/>
    <property type="match status" value="1"/>
</dbReference>
<evidence type="ECO:0000313" key="5">
    <source>
        <dbReference type="Proteomes" id="UP000214365"/>
    </source>
</evidence>
<dbReference type="Proteomes" id="UP000214365">
    <property type="component" value="Unassembled WGS sequence"/>
</dbReference>
<dbReference type="OrthoDB" id="20872at2759"/>
<dbReference type="EMBL" id="LFMY01000003">
    <property type="protein sequence ID" value="OKL62268.1"/>
    <property type="molecule type" value="Genomic_DNA"/>
</dbReference>
<feature type="domain" description="Roadblock/LAMTOR2" evidence="3">
    <location>
        <begin position="971"/>
        <end position="1185"/>
    </location>
</feature>
<feature type="region of interest" description="Disordered" evidence="2">
    <location>
        <begin position="503"/>
        <end position="526"/>
    </location>
</feature>
<dbReference type="PANTHER" id="PTHR42345:SF2">
    <property type="entry name" value="HELICASE-LIKE PROTEIN"/>
    <property type="match status" value="1"/>
</dbReference>
<feature type="region of interest" description="Disordered" evidence="2">
    <location>
        <begin position="1105"/>
        <end position="1130"/>
    </location>
</feature>
<accession>A0A225AY65</accession>
<feature type="compositionally biased region" description="Basic and acidic residues" evidence="2">
    <location>
        <begin position="12"/>
        <end position="23"/>
    </location>
</feature>
<dbReference type="AlphaFoldDB" id="A0A225AY65"/>
<feature type="region of interest" description="Disordered" evidence="2">
    <location>
        <begin position="1005"/>
        <end position="1069"/>
    </location>
</feature>
<feature type="compositionally biased region" description="Basic and acidic residues" evidence="2">
    <location>
        <begin position="29"/>
        <end position="38"/>
    </location>
</feature>
<organism evidence="4 5">
    <name type="scientific">Talaromyces atroroseus</name>
    <dbReference type="NCBI Taxonomy" id="1441469"/>
    <lineage>
        <taxon>Eukaryota</taxon>
        <taxon>Fungi</taxon>
        <taxon>Dikarya</taxon>
        <taxon>Ascomycota</taxon>
        <taxon>Pezizomycotina</taxon>
        <taxon>Eurotiomycetes</taxon>
        <taxon>Eurotiomycetidae</taxon>
        <taxon>Eurotiales</taxon>
        <taxon>Trichocomaceae</taxon>
        <taxon>Talaromyces</taxon>
        <taxon>Talaromyces sect. Trachyspermi</taxon>
    </lineage>
</organism>
<dbReference type="Gene3D" id="3.30.450.30">
    <property type="entry name" value="Dynein light chain 2a, cytoplasmic"/>
    <property type="match status" value="1"/>
</dbReference>